<proteinExistence type="predicted"/>
<evidence type="ECO:0000313" key="3">
    <source>
        <dbReference type="Proteomes" id="UP000194903"/>
    </source>
</evidence>
<dbReference type="RefSeq" id="WP_087019862.1">
    <property type="nucleotide sequence ID" value="NZ_NHOC01000006.1"/>
</dbReference>
<dbReference type="Gene3D" id="3.40.50.2000">
    <property type="entry name" value="Glycogen Phosphorylase B"/>
    <property type="match status" value="2"/>
</dbReference>
<dbReference type="GO" id="GO:0016757">
    <property type="term" value="F:glycosyltransferase activity"/>
    <property type="evidence" value="ECO:0007669"/>
    <property type="project" value="TreeGrafter"/>
</dbReference>
<organism evidence="2 3">
    <name type="scientific">Butyricicoccus porcorum</name>
    <dbReference type="NCBI Taxonomy" id="1945634"/>
    <lineage>
        <taxon>Bacteria</taxon>
        <taxon>Bacillati</taxon>
        <taxon>Bacillota</taxon>
        <taxon>Clostridia</taxon>
        <taxon>Eubacteriales</taxon>
        <taxon>Butyricicoccaceae</taxon>
        <taxon>Butyricicoccus</taxon>
    </lineage>
</organism>
<dbReference type="EMBL" id="NHOC01000006">
    <property type="protein sequence ID" value="OUM20304.1"/>
    <property type="molecule type" value="Genomic_DNA"/>
</dbReference>
<sequence>MSKRASLKSKKALIVLPYLKNGDGTAVAIMNYYQSLIDDGWHVDFMHLKSNACQWLNEVRENNGNVFELPQANKYTPAVQNRIENVISQGNYDLVHVNMPGHIGYSTLRLARKKGIAVRIFHAHNPKNILNTKTKMSTWLYDYLIQKEATDLIACSKSAGESRFGSKDFRVMRNVIDTDRFQYRSDARNCIRSGLNITNKVVVGVVGRFAAQKNPGFLVHCFAEYVKIESRAFLLWVGDGELKQRVEQELHRLSLDDRYYFAGRKAEVEDWYAAMDLFFLPSVFEGMGIVFLEAQCTGLPCLGSNHVPVETEVTELMHRLDLNLPEKVWALEMKKITDHAEAEVRQSRANDFIASGYSHEATKDDLKNYYNHLF</sequence>
<comment type="caution">
    <text evidence="2">The sequence shown here is derived from an EMBL/GenBank/DDBJ whole genome shotgun (WGS) entry which is preliminary data.</text>
</comment>
<dbReference type="InterPro" id="IPR028098">
    <property type="entry name" value="Glyco_trans_4-like_N"/>
</dbReference>
<dbReference type="InterPro" id="IPR050194">
    <property type="entry name" value="Glycosyltransferase_grp1"/>
</dbReference>
<dbReference type="SUPFAM" id="SSF53756">
    <property type="entry name" value="UDP-Glycosyltransferase/glycogen phosphorylase"/>
    <property type="match status" value="1"/>
</dbReference>
<dbReference type="PANTHER" id="PTHR45947">
    <property type="entry name" value="SULFOQUINOVOSYL TRANSFERASE SQD2"/>
    <property type="match status" value="1"/>
</dbReference>
<name>A0A252F3B2_9FIRM</name>
<dbReference type="Proteomes" id="UP000194903">
    <property type="component" value="Unassembled WGS sequence"/>
</dbReference>
<dbReference type="OrthoDB" id="9804196at2"/>
<protein>
    <recommendedName>
        <fullName evidence="1">Glycosyltransferase subfamily 4-like N-terminal domain-containing protein</fullName>
    </recommendedName>
</protein>
<feature type="domain" description="Glycosyltransferase subfamily 4-like N-terminal" evidence="1">
    <location>
        <begin position="23"/>
        <end position="180"/>
    </location>
</feature>
<evidence type="ECO:0000259" key="1">
    <source>
        <dbReference type="Pfam" id="PF13439"/>
    </source>
</evidence>
<dbReference type="PANTHER" id="PTHR45947:SF3">
    <property type="entry name" value="SULFOQUINOVOSYL TRANSFERASE SQD2"/>
    <property type="match status" value="1"/>
</dbReference>
<evidence type="ECO:0000313" key="2">
    <source>
        <dbReference type="EMBL" id="OUM20304.1"/>
    </source>
</evidence>
<accession>A0A252F3B2</accession>
<dbReference type="AlphaFoldDB" id="A0A252F3B2"/>
<gene>
    <name evidence="2" type="ORF">CBW42_08295</name>
</gene>
<keyword evidence="3" id="KW-1185">Reference proteome</keyword>
<reference evidence="2 3" key="1">
    <citation type="submission" date="2017-05" db="EMBL/GenBank/DDBJ databases">
        <title>Butyricicoccus porcorum sp. nov. a butyrate-producing bacterium from the swine intestinal tract.</title>
        <authorList>
            <person name="Trachsel J."/>
            <person name="Humphrey S."/>
            <person name="Allen H.K."/>
        </authorList>
    </citation>
    <scope>NUCLEOTIDE SEQUENCE [LARGE SCALE GENOMIC DNA]</scope>
    <source>
        <strain evidence="2">BB10</strain>
    </source>
</reference>
<dbReference type="Pfam" id="PF13439">
    <property type="entry name" value="Glyco_transf_4"/>
    <property type="match status" value="1"/>
</dbReference>
<dbReference type="Pfam" id="PF13692">
    <property type="entry name" value="Glyco_trans_1_4"/>
    <property type="match status" value="1"/>
</dbReference>